<evidence type="ECO:0000313" key="2">
    <source>
        <dbReference type="Proteomes" id="UP001457282"/>
    </source>
</evidence>
<sequence length="120" mass="13848">MVELSSQMVQVETLSSSIFLLIGIAHDIALRRYSSQWCLHQVDFYCLKRSNNLVSLFLKLELYYDQELDLMSGHAPSVAYFSTIIVWTLEDVNHLFDERSVNLDDRGFTFSLSNCFRLAG</sequence>
<comment type="caution">
    <text evidence="1">The sequence shown here is derived from an EMBL/GenBank/DDBJ whole genome shotgun (WGS) entry which is preliminary data.</text>
</comment>
<dbReference type="EMBL" id="JBEDUW010000003">
    <property type="protein sequence ID" value="KAK9939040.1"/>
    <property type="molecule type" value="Genomic_DNA"/>
</dbReference>
<accession>A0AAW1XSI1</accession>
<dbReference type="Proteomes" id="UP001457282">
    <property type="component" value="Unassembled WGS sequence"/>
</dbReference>
<gene>
    <name evidence="1" type="ORF">M0R45_015749</name>
</gene>
<evidence type="ECO:0000313" key="1">
    <source>
        <dbReference type="EMBL" id="KAK9939040.1"/>
    </source>
</evidence>
<dbReference type="AlphaFoldDB" id="A0AAW1XSI1"/>
<keyword evidence="2" id="KW-1185">Reference proteome</keyword>
<name>A0AAW1XSI1_RUBAR</name>
<reference evidence="1 2" key="1">
    <citation type="journal article" date="2023" name="G3 (Bethesda)">
        <title>A chromosome-length genome assembly and annotation of blackberry (Rubus argutus, cv. 'Hillquist').</title>
        <authorList>
            <person name="Bruna T."/>
            <person name="Aryal R."/>
            <person name="Dudchenko O."/>
            <person name="Sargent D.J."/>
            <person name="Mead D."/>
            <person name="Buti M."/>
            <person name="Cavallini A."/>
            <person name="Hytonen T."/>
            <person name="Andres J."/>
            <person name="Pham M."/>
            <person name="Weisz D."/>
            <person name="Mascagni F."/>
            <person name="Usai G."/>
            <person name="Natali L."/>
            <person name="Bassil N."/>
            <person name="Fernandez G.E."/>
            <person name="Lomsadze A."/>
            <person name="Armour M."/>
            <person name="Olukolu B."/>
            <person name="Poorten T."/>
            <person name="Britton C."/>
            <person name="Davik J."/>
            <person name="Ashrafi H."/>
            <person name="Aiden E.L."/>
            <person name="Borodovsky M."/>
            <person name="Worthington M."/>
        </authorList>
    </citation>
    <scope>NUCLEOTIDE SEQUENCE [LARGE SCALE GENOMIC DNA]</scope>
    <source>
        <strain evidence="1">PI 553951</strain>
    </source>
</reference>
<proteinExistence type="predicted"/>
<organism evidence="1 2">
    <name type="scientific">Rubus argutus</name>
    <name type="common">Southern blackberry</name>
    <dbReference type="NCBI Taxonomy" id="59490"/>
    <lineage>
        <taxon>Eukaryota</taxon>
        <taxon>Viridiplantae</taxon>
        <taxon>Streptophyta</taxon>
        <taxon>Embryophyta</taxon>
        <taxon>Tracheophyta</taxon>
        <taxon>Spermatophyta</taxon>
        <taxon>Magnoliopsida</taxon>
        <taxon>eudicotyledons</taxon>
        <taxon>Gunneridae</taxon>
        <taxon>Pentapetalae</taxon>
        <taxon>rosids</taxon>
        <taxon>fabids</taxon>
        <taxon>Rosales</taxon>
        <taxon>Rosaceae</taxon>
        <taxon>Rosoideae</taxon>
        <taxon>Rosoideae incertae sedis</taxon>
        <taxon>Rubus</taxon>
    </lineage>
</organism>
<protein>
    <submittedName>
        <fullName evidence="1">Uncharacterized protein</fullName>
    </submittedName>
</protein>